<evidence type="ECO:0000313" key="2">
    <source>
        <dbReference type="EMBL" id="RNE96140.1"/>
    </source>
</evidence>
<proteinExistence type="predicted"/>
<comment type="caution">
    <text evidence="2">The sequence shown here is derived from an EMBL/GenBank/DDBJ whole genome shotgun (WGS) entry which is preliminary data.</text>
</comment>
<feature type="region of interest" description="Disordered" evidence="1">
    <location>
        <begin position="293"/>
        <end position="321"/>
    </location>
</feature>
<accession>A0A3R7M4U1</accession>
<dbReference type="OMA" id="EADCANY"/>
<reference evidence="2 3" key="1">
    <citation type="journal article" date="2018" name="BMC Genomics">
        <title>Genomic comparison of Trypanosoma conorhini and Trypanosoma rangeli to Trypanosoma cruzi strains of high and low virulence.</title>
        <authorList>
            <person name="Bradwell K.R."/>
            <person name="Koparde V.N."/>
            <person name="Matveyev A.V."/>
            <person name="Serrano M.G."/>
            <person name="Alves J.M."/>
            <person name="Parikh H."/>
            <person name="Huang B."/>
            <person name="Lee V."/>
            <person name="Espinosa-Alvarez O."/>
            <person name="Ortiz P.A."/>
            <person name="Costa-Martins A.G."/>
            <person name="Teixeira M.M."/>
            <person name="Buck G.A."/>
        </authorList>
    </citation>
    <scope>NUCLEOTIDE SEQUENCE [LARGE SCALE GENOMIC DNA]</scope>
    <source>
        <strain evidence="2 3">AM80</strain>
    </source>
</reference>
<dbReference type="VEuPathDB" id="TriTrypDB:TRSC58_04371"/>
<protein>
    <submittedName>
        <fullName evidence="2">Uncharacterized protein</fullName>
    </submittedName>
</protein>
<name>A0A3R7M4U1_TRYRA</name>
<dbReference type="GeneID" id="40333884"/>
<dbReference type="Proteomes" id="UP000283634">
    <property type="component" value="Unassembled WGS sequence"/>
</dbReference>
<dbReference type="EMBL" id="MKGL01000738">
    <property type="protein sequence ID" value="RNE96140.1"/>
    <property type="molecule type" value="Genomic_DNA"/>
</dbReference>
<keyword evidence="3" id="KW-1185">Reference proteome</keyword>
<evidence type="ECO:0000256" key="1">
    <source>
        <dbReference type="SAM" id="MobiDB-lite"/>
    </source>
</evidence>
<dbReference type="OrthoDB" id="240148at2759"/>
<gene>
    <name evidence="2" type="ORF">TraAM80_09951</name>
</gene>
<sequence length="426" mass="47923">MLYCSDKETGLRVTWKHQMRVVRIIAKASVVDVNYEAPNFDRRDLFCFKVEGSFRHPDFSVLSLVEQPVDRRAVFCSLPPSSTPTEEEDAGDGEMLAWYIRTDNETDFMKIYTTIRDVLIRDGMRPPQFWGLPKMDPRIDAPLAEPPLYLWFRLRAVKHTVFYACVHGHLVMKGADLSAPLSSVTLCEESLYLTLFDNSVMVIRDDRHVVAGIPTVDIKSLHYSTMEVDASVNDPKNEECRCFLSFLSGDEKYPDILFVPTLELFADANAENVPAAQVNRVQTALTKLASVTQQTREAADKPDVPPTEVRQASEVTAGHEEEVESAKHGLLDVYARAQNARSPLRLPDPCMLQGGNVTGKHLLGSLPAPHHLRKLASQVGVTTKKALTDYPLRYEYFSSGATVADPTLRKGDHNPLEEHFFLIRTY</sequence>
<evidence type="ECO:0000313" key="3">
    <source>
        <dbReference type="Proteomes" id="UP000283634"/>
    </source>
</evidence>
<organism evidence="2 3">
    <name type="scientific">Trypanosoma rangeli</name>
    <dbReference type="NCBI Taxonomy" id="5698"/>
    <lineage>
        <taxon>Eukaryota</taxon>
        <taxon>Discoba</taxon>
        <taxon>Euglenozoa</taxon>
        <taxon>Kinetoplastea</taxon>
        <taxon>Metakinetoplastina</taxon>
        <taxon>Trypanosomatida</taxon>
        <taxon>Trypanosomatidae</taxon>
        <taxon>Trypanosoma</taxon>
        <taxon>Herpetosoma</taxon>
    </lineage>
</organism>
<dbReference type="AlphaFoldDB" id="A0A3R7M4U1"/>
<dbReference type="RefSeq" id="XP_029233547.1">
    <property type="nucleotide sequence ID" value="XM_029386605.1"/>
</dbReference>